<keyword evidence="2" id="KW-0808">Transferase</keyword>
<organism evidence="2 3">
    <name type="scientific">Blastococcus tunisiensis</name>
    <dbReference type="NCBI Taxonomy" id="1798228"/>
    <lineage>
        <taxon>Bacteria</taxon>
        <taxon>Bacillati</taxon>
        <taxon>Actinomycetota</taxon>
        <taxon>Actinomycetes</taxon>
        <taxon>Geodermatophilales</taxon>
        <taxon>Geodermatophilaceae</taxon>
        <taxon>Blastococcus</taxon>
    </lineage>
</organism>
<dbReference type="InterPro" id="IPR011009">
    <property type="entry name" value="Kinase-like_dom_sf"/>
</dbReference>
<dbReference type="OrthoDB" id="3806873at2"/>
<dbReference type="Pfam" id="PF01636">
    <property type="entry name" value="APH"/>
    <property type="match status" value="1"/>
</dbReference>
<dbReference type="Gene3D" id="3.90.1200.10">
    <property type="match status" value="1"/>
</dbReference>
<dbReference type="InterPro" id="IPR002575">
    <property type="entry name" value="Aminoglycoside_PTrfase"/>
</dbReference>
<dbReference type="Gene3D" id="3.30.200.20">
    <property type="entry name" value="Phosphorylase Kinase, domain 1"/>
    <property type="match status" value="1"/>
</dbReference>
<reference evidence="3" key="1">
    <citation type="submission" date="2016-10" db="EMBL/GenBank/DDBJ databases">
        <authorList>
            <person name="Varghese N."/>
            <person name="Submissions S."/>
        </authorList>
    </citation>
    <scope>NUCLEOTIDE SEQUENCE [LARGE SCALE GENOMIC DNA]</scope>
    <source>
        <strain evidence="3">DSM 46838</strain>
    </source>
</reference>
<dbReference type="EMBL" id="FOND01000003">
    <property type="protein sequence ID" value="SFE38668.1"/>
    <property type="molecule type" value="Genomic_DNA"/>
</dbReference>
<dbReference type="Proteomes" id="UP000198589">
    <property type="component" value="Unassembled WGS sequence"/>
</dbReference>
<dbReference type="PANTHER" id="PTHR21310">
    <property type="entry name" value="AMINOGLYCOSIDE PHOSPHOTRANSFERASE-RELATED-RELATED"/>
    <property type="match status" value="1"/>
</dbReference>
<dbReference type="STRING" id="1798228.SAMN05216574_103225"/>
<proteinExistence type="predicted"/>
<dbReference type="CDD" id="cd05154">
    <property type="entry name" value="ACAD10_11_N-like"/>
    <property type="match status" value="1"/>
</dbReference>
<evidence type="ECO:0000313" key="2">
    <source>
        <dbReference type="EMBL" id="SFE38668.1"/>
    </source>
</evidence>
<dbReference type="InterPro" id="IPR041726">
    <property type="entry name" value="ACAD10_11_N"/>
</dbReference>
<protein>
    <submittedName>
        <fullName evidence="2">Predicted kinase, aminoglycoside phosphotransferase (APT) family</fullName>
    </submittedName>
</protein>
<dbReference type="SUPFAM" id="SSF56112">
    <property type="entry name" value="Protein kinase-like (PK-like)"/>
    <property type="match status" value="1"/>
</dbReference>
<keyword evidence="3" id="KW-1185">Reference proteome</keyword>
<feature type="domain" description="Aminoglycoside phosphotransferase" evidence="1">
    <location>
        <begin position="50"/>
        <end position="254"/>
    </location>
</feature>
<sequence length="345" mass="38439">MPGSPRTFDAETIRPLLQRWARAVVRPDARVEAIRPMPGNSGISFGFTTVQDDGGRETFVVRLAPPGVRRRGNTDVLRQVPLLRALHEHSVPIAQVRWWTDDPDWFGTDALVQEYVPALPLHMTDGSLSAGVPETRVPVLLDRAVDTLVAIHRVPVASLSGWEEPRSIDTELSFWGDVLRSAGDAARLAAGRDLRTQLADAAPHAPRAGLFHGDYQTNNILFDDREQVAAVVDWEIAGIGPQGLDLGWLMMMCDPTCWHPSYRARMRVVARPQDLLRRYEATDGGEVDRPHWYQALACYRFGAIAAYNYRLHRTGRRIDELYAAMAPSVGVLLGRGVQLLRELDG</sequence>
<dbReference type="AlphaFoldDB" id="A0A1I2A506"/>
<gene>
    <name evidence="2" type="ORF">SAMN05216574_103225</name>
</gene>
<dbReference type="InterPro" id="IPR051678">
    <property type="entry name" value="AGP_Transferase"/>
</dbReference>
<keyword evidence="2" id="KW-0418">Kinase</keyword>
<dbReference type="GO" id="GO:0016301">
    <property type="term" value="F:kinase activity"/>
    <property type="evidence" value="ECO:0007669"/>
    <property type="project" value="UniProtKB-KW"/>
</dbReference>
<name>A0A1I2A506_9ACTN</name>
<evidence type="ECO:0000259" key="1">
    <source>
        <dbReference type="Pfam" id="PF01636"/>
    </source>
</evidence>
<accession>A0A1I2A506</accession>
<evidence type="ECO:0000313" key="3">
    <source>
        <dbReference type="Proteomes" id="UP000198589"/>
    </source>
</evidence>